<dbReference type="HOGENOM" id="CLU_013687_2_1_7"/>
<dbReference type="SUPFAM" id="SSF117143">
    <property type="entry name" value="Flagellar hook protein flgE"/>
    <property type="match status" value="2"/>
</dbReference>
<dbReference type="Pfam" id="PF07559">
    <property type="entry name" value="FlgE_D2"/>
    <property type="match status" value="1"/>
</dbReference>
<feature type="domain" description="Flagellar basal-body/hook protein C-terminal" evidence="7">
    <location>
        <begin position="650"/>
        <end position="692"/>
    </location>
</feature>
<evidence type="ECO:0000313" key="10">
    <source>
        <dbReference type="EMBL" id="EIM64670.1"/>
    </source>
</evidence>
<keyword evidence="10" id="KW-0282">Flagellum</keyword>
<dbReference type="NCBIfam" id="TIGR03506">
    <property type="entry name" value="FlgEFG_subfam"/>
    <property type="match status" value="2"/>
</dbReference>
<dbReference type="STRING" id="879212.DespoDRAFT_02852"/>
<dbReference type="InterPro" id="IPR037925">
    <property type="entry name" value="FlgE/F/G-like"/>
</dbReference>
<name>I5B5A7_9BACT</name>
<feature type="domain" description="Flagellar basal body rod protein N-terminal" evidence="6">
    <location>
        <begin position="7"/>
        <end position="37"/>
    </location>
</feature>
<dbReference type="GO" id="GO:0009425">
    <property type="term" value="C:bacterial-type flagellum basal body"/>
    <property type="evidence" value="ECO:0007669"/>
    <property type="project" value="UniProtKB-SubCell"/>
</dbReference>
<comment type="similarity">
    <text evidence="2 5">Belongs to the flagella basal body rod proteins family.</text>
</comment>
<evidence type="ECO:0000256" key="2">
    <source>
        <dbReference type="ARBA" id="ARBA00009677"/>
    </source>
</evidence>
<dbReference type="Pfam" id="PF22692">
    <property type="entry name" value="LlgE_F_G_D1"/>
    <property type="match status" value="1"/>
</dbReference>
<reference evidence="10 11" key="1">
    <citation type="submission" date="2011-09" db="EMBL/GenBank/DDBJ databases">
        <authorList>
            <consortium name="US DOE Joint Genome Institute (JGI-PGF)"/>
            <person name="Lucas S."/>
            <person name="Han J."/>
            <person name="Lapidus A."/>
            <person name="Cheng J.-F."/>
            <person name="Goodwin L."/>
            <person name="Pitluck S."/>
            <person name="Peters L."/>
            <person name="Land M.L."/>
            <person name="Hauser L."/>
            <person name="Orellana R."/>
            <person name="Lovley D."/>
            <person name="Woyke T.J."/>
        </authorList>
    </citation>
    <scope>NUCLEOTIDE SEQUENCE [LARGE SCALE GENOMIC DNA]</scope>
    <source>
        <strain evidence="10 11">2ac9</strain>
    </source>
</reference>
<keyword evidence="11" id="KW-1185">Reference proteome</keyword>
<reference evidence="10 11" key="2">
    <citation type="submission" date="2012-02" db="EMBL/GenBank/DDBJ databases">
        <title>Improved High-Quality Draft sequence of Desulfobacter postgatei 2ac9.</title>
        <authorList>
            <consortium name="US DOE Joint Genome Institute"/>
            <person name="Lucas S."/>
            <person name="Han J."/>
            <person name="Lapidus A."/>
            <person name="Cheng J.-F."/>
            <person name="Goodwin L."/>
            <person name="Pitluck S."/>
            <person name="Peters L."/>
            <person name="Ovchinnikova G."/>
            <person name="Held B."/>
            <person name="Detter J.C."/>
            <person name="Han C."/>
            <person name="Tapia R."/>
            <person name="Land M."/>
            <person name="Hauser L."/>
            <person name="Kyrpides N."/>
            <person name="Ivanova N."/>
            <person name="Pagani I."/>
            <person name="Orellana R."/>
            <person name="Lovley D."/>
            <person name="Woyke T."/>
        </authorList>
    </citation>
    <scope>NUCLEOTIDE SEQUENCE [LARGE SCALE GENOMIC DNA]</scope>
    <source>
        <strain evidence="10 11">2ac9</strain>
    </source>
</reference>
<protein>
    <recommendedName>
        <fullName evidence="3 5">Flagellar hook protein FlgE</fullName>
    </recommendedName>
</protein>
<dbReference type="OrthoDB" id="9804559at2"/>
<comment type="function">
    <text evidence="5">A flexible structure which links the flagellar filament to the drive apparatus in the basal body.</text>
</comment>
<feature type="domain" description="Flagellar hook protein FlgE D2" evidence="8">
    <location>
        <begin position="190"/>
        <end position="299"/>
    </location>
</feature>
<evidence type="ECO:0000259" key="9">
    <source>
        <dbReference type="Pfam" id="PF22692"/>
    </source>
</evidence>
<evidence type="ECO:0000256" key="5">
    <source>
        <dbReference type="RuleBase" id="RU362116"/>
    </source>
</evidence>
<evidence type="ECO:0000256" key="3">
    <source>
        <dbReference type="ARBA" id="ARBA00019015"/>
    </source>
</evidence>
<dbReference type="AlphaFoldDB" id="I5B5A7"/>
<dbReference type="Pfam" id="PF06429">
    <property type="entry name" value="Flg_bbr_C"/>
    <property type="match status" value="1"/>
</dbReference>
<dbReference type="RefSeq" id="WP_004074269.1">
    <property type="nucleotide sequence ID" value="NZ_CM001488.1"/>
</dbReference>
<dbReference type="InterPro" id="IPR010930">
    <property type="entry name" value="Flg_bb/hook_C_dom"/>
</dbReference>
<gene>
    <name evidence="10" type="ORF">DespoDRAFT_02852</name>
</gene>
<dbReference type="PROSITE" id="PS00588">
    <property type="entry name" value="FLAGELLA_BB_ROD"/>
    <property type="match status" value="1"/>
</dbReference>
<dbReference type="InterPro" id="IPR001444">
    <property type="entry name" value="Flag_bb_rod_N"/>
</dbReference>
<evidence type="ECO:0000256" key="4">
    <source>
        <dbReference type="ARBA" id="ARBA00023143"/>
    </source>
</evidence>
<keyword evidence="4 5" id="KW-0975">Bacterial flagellum</keyword>
<dbReference type="Gene3D" id="2.60.98.20">
    <property type="entry name" value="Flagellar hook protein FlgE"/>
    <property type="match status" value="1"/>
</dbReference>
<dbReference type="GO" id="GO:0005829">
    <property type="term" value="C:cytosol"/>
    <property type="evidence" value="ECO:0007669"/>
    <property type="project" value="TreeGrafter"/>
</dbReference>
<evidence type="ECO:0000256" key="1">
    <source>
        <dbReference type="ARBA" id="ARBA00004117"/>
    </source>
</evidence>
<keyword evidence="10" id="KW-0969">Cilium</keyword>
<organism evidence="10 11">
    <name type="scientific">Desulfobacter postgatei 2ac9</name>
    <dbReference type="NCBI Taxonomy" id="879212"/>
    <lineage>
        <taxon>Bacteria</taxon>
        <taxon>Pseudomonadati</taxon>
        <taxon>Thermodesulfobacteriota</taxon>
        <taxon>Desulfobacteria</taxon>
        <taxon>Desulfobacterales</taxon>
        <taxon>Desulfobacteraceae</taxon>
        <taxon>Desulfobacter</taxon>
    </lineage>
</organism>
<evidence type="ECO:0000313" key="11">
    <source>
        <dbReference type="Proteomes" id="UP000005778"/>
    </source>
</evidence>
<dbReference type="InterPro" id="IPR019776">
    <property type="entry name" value="Flagellar_basal_body_rod_CS"/>
</dbReference>
<dbReference type="InterPro" id="IPR011491">
    <property type="entry name" value="FlgE_D2"/>
</dbReference>
<dbReference type="InterPro" id="IPR053967">
    <property type="entry name" value="LlgE_F_G-like_D1"/>
</dbReference>
<dbReference type="Proteomes" id="UP000005778">
    <property type="component" value="Chromosome"/>
</dbReference>
<evidence type="ECO:0000259" key="6">
    <source>
        <dbReference type="Pfam" id="PF00460"/>
    </source>
</evidence>
<dbReference type="eggNOG" id="COG1749">
    <property type="taxonomic scope" value="Bacteria"/>
</dbReference>
<dbReference type="GO" id="GO:0009424">
    <property type="term" value="C:bacterial-type flagellum hook"/>
    <property type="evidence" value="ECO:0007669"/>
    <property type="project" value="TreeGrafter"/>
</dbReference>
<dbReference type="PANTHER" id="PTHR30435">
    <property type="entry name" value="FLAGELLAR PROTEIN"/>
    <property type="match status" value="1"/>
</dbReference>
<dbReference type="PANTHER" id="PTHR30435:SF1">
    <property type="entry name" value="FLAGELLAR HOOK PROTEIN FLGE"/>
    <property type="match status" value="1"/>
</dbReference>
<evidence type="ECO:0000259" key="7">
    <source>
        <dbReference type="Pfam" id="PF06429"/>
    </source>
</evidence>
<dbReference type="InterPro" id="IPR020013">
    <property type="entry name" value="Flagellar_FlgE/F/G"/>
</dbReference>
<dbReference type="EMBL" id="CM001488">
    <property type="protein sequence ID" value="EIM64670.1"/>
    <property type="molecule type" value="Genomic_DNA"/>
</dbReference>
<proteinExistence type="inferred from homology"/>
<comment type="subcellular location">
    <subcellularLocation>
        <location evidence="1 5">Bacterial flagellum basal body</location>
    </subcellularLocation>
</comment>
<sequence length="695" mass="73975">MSLNSSLYAGTSGLGNTGNALQVTSNNISNMNTIGFKKGTASFADTLYQTIGTNAGVSQVGLGMNVDNVAQVFTDGSLETTSNATDLAIGGDGFFVVSDPGSEETYYTRAGNFSFNESGALVTSGGHILQGWYVEGDTGEEYGAITDLILTEFTSPPDATEEITVITNLDSDAESKSMVLSNLFEYDEENGTTVDSDGYEYQTVVTAYDSLGSSHEVTIYYDKKSGTEWEYIITCDPDEDNRGTVAALDSAGLLARGTITFSQSSGDVVSMTMEEYTGQIGNVDTSGNNTVKTVNFEIQDTEALSKDQYGISLKYTDAGGWIGPNLLDPENLQLTNYPDAEVLIYSDENTIYISLDNSAGGNEADIIINLDEDVQDGDTLSFDINNPIDCNVQDVTEIDYQGATDGNTTLTINNPSAMEESTPEGESITIEWDSTLKTWGFNALPLAGTYSLLTGDNISGDATYVGIDLNDDGEADITFTFEEEVEDLPNGTAPSITFGIQGSTAWREVTMDEAEDTGYLQFTADFLGGEAGSTETDISFDIGSKFNGNNWVNNSLSSTQYAKASSTIYQDSDGYSSGDLTGIGVLSDGLVSGTYSNGQEIALFKIALADFNNPNGLKNEGGNLYSATTDSGAAITNKPGQNGLGSLSSYALEMSNVDISEEFVSMIELQTAYEANAKIISTVDEMMTTVIGMKR</sequence>
<accession>I5B5A7</accession>
<feature type="domain" description="Flagellar hook protein FlgE/F/G-like D1" evidence="9">
    <location>
        <begin position="88"/>
        <end position="160"/>
    </location>
</feature>
<evidence type="ECO:0000259" key="8">
    <source>
        <dbReference type="Pfam" id="PF07559"/>
    </source>
</evidence>
<dbReference type="GO" id="GO:0071978">
    <property type="term" value="P:bacterial-type flagellum-dependent swarming motility"/>
    <property type="evidence" value="ECO:0007669"/>
    <property type="project" value="TreeGrafter"/>
</dbReference>
<dbReference type="Pfam" id="PF00460">
    <property type="entry name" value="Flg_bb_rod"/>
    <property type="match status" value="1"/>
</dbReference>
<keyword evidence="10" id="KW-0966">Cell projection</keyword>
<dbReference type="InterPro" id="IPR037058">
    <property type="entry name" value="Falgellar_hook_FlgE_sf"/>
</dbReference>